<dbReference type="SUPFAM" id="SSF56112">
    <property type="entry name" value="Protein kinase-like (PK-like)"/>
    <property type="match status" value="1"/>
</dbReference>
<name>A0AAW2K4J8_SESRA</name>
<dbReference type="PANTHER" id="PTHR27002:SF214">
    <property type="entry name" value="RECEPTOR-LIKE SERINE_THREONINE-PROTEIN KINASE"/>
    <property type="match status" value="1"/>
</dbReference>
<dbReference type="CDD" id="cd00028">
    <property type="entry name" value="B_lectin"/>
    <property type="match status" value="1"/>
</dbReference>
<feature type="chain" id="PRO_5043318408" description="Receptor-like serine/threonine-protein kinase" evidence="22">
    <location>
        <begin position="26"/>
        <end position="814"/>
    </location>
</feature>
<dbReference type="InterPro" id="IPR000858">
    <property type="entry name" value="S_locus_glycoprot_dom"/>
</dbReference>
<dbReference type="Gene3D" id="3.30.200.20">
    <property type="entry name" value="Phosphorylase Kinase, domain 1"/>
    <property type="match status" value="1"/>
</dbReference>
<evidence type="ECO:0000256" key="12">
    <source>
        <dbReference type="ARBA" id="ARBA00022989"/>
    </source>
</evidence>
<reference evidence="26" key="1">
    <citation type="submission" date="2020-06" db="EMBL/GenBank/DDBJ databases">
        <authorList>
            <person name="Li T."/>
            <person name="Hu X."/>
            <person name="Zhang T."/>
            <person name="Song X."/>
            <person name="Zhang H."/>
            <person name="Dai N."/>
            <person name="Sheng W."/>
            <person name="Hou X."/>
            <person name="Wei L."/>
        </authorList>
    </citation>
    <scope>NUCLEOTIDE SEQUENCE</scope>
    <source>
        <strain evidence="26">G02</strain>
        <tissue evidence="26">Leaf</tissue>
    </source>
</reference>
<dbReference type="GO" id="GO:0004674">
    <property type="term" value="F:protein serine/threonine kinase activity"/>
    <property type="evidence" value="ECO:0007669"/>
    <property type="project" value="UniProtKB-KW"/>
</dbReference>
<sequence>MEYFQLTTTLCQLLLSIILLKFSVAVDTLFPNQTITIGQTLVSQSQVFEMGFFSPGRSGNIYLGIWYKSTPDVVVWVANRNEPITGSVGVVLAIAENGNLTICRDGSVVWSVNSSGLASNQILQLLDTGNLVLVDGKIESSLQGYIWQSFDYPTDTWLPGMKMIDDIDAGVEKYLISWKDWDDPSPGDFIFKIENQGLPQLVMFRGRMKRFRSGQWNGIHCSGAPPFPNPIFKPDMSFKGEKLISMSDPYDSSIFKRVTLDKSGLLYINIMNARKDKWNVATVVPRDPCDEYNQCGPYGICGINRPIRCECFKGFAPKSQQDWDLQDWSKGCTRTRPLNCEGGDGFVQVRGVKYPDMLQFWLNSSMSLSECKAECLRNCNCTAYANPYITSGGSGCLIWLGNLIDTKVVNEADSKQSIYIRVSASEVSEAEISTDLEKEKEKKRPIKLMLISMVSGVLVSGFINGAILLMTRRKMRAPKNEDLELPVFKWTTIVAATNDFSRENIIGEGGFGPVYRGNLSAEEEIAVKKLSRTSGQGLEEFKTEVILIAKLQHRNLVRLLGCCIEGEERMLIYEYLPNKSLDHQNQRILLTWPKRFDIIMGIARGLLYLHHDSRLKIIHRDLKTSNILLDGNLNPKISDFGLARTFGENQSTATTKRVVGTYGYMAPEYAMDGKFSVKSDIFSMGVVLLEIVSGQKNRGFDHCTHCHSLLEHAWLLWKENNILELMDECLNDTFMESEVKRCVQVGLLCVQKYAEDRPVMSSVLFMLGTEGAILPEPKEPGFFMEGISSSARSCTSDSTKHEKHTMSITDLEAR</sequence>
<evidence type="ECO:0000256" key="5">
    <source>
        <dbReference type="ARBA" id="ARBA00022679"/>
    </source>
</evidence>
<keyword evidence="5 19" id="KW-0808">Transferase</keyword>
<dbReference type="InterPro" id="IPR001480">
    <property type="entry name" value="Bulb-type_lectin_dom"/>
</dbReference>
<dbReference type="Pfam" id="PF08276">
    <property type="entry name" value="PAN_2"/>
    <property type="match status" value="1"/>
</dbReference>
<feature type="region of interest" description="Disordered" evidence="20">
    <location>
        <begin position="791"/>
        <end position="814"/>
    </location>
</feature>
<evidence type="ECO:0000256" key="15">
    <source>
        <dbReference type="ARBA" id="ARBA00023170"/>
    </source>
</evidence>
<dbReference type="SMART" id="SM00108">
    <property type="entry name" value="B_lectin"/>
    <property type="match status" value="1"/>
</dbReference>
<keyword evidence="15 26" id="KW-0675">Receptor</keyword>
<protein>
    <recommendedName>
        <fullName evidence="19">Receptor-like serine/threonine-protein kinase</fullName>
        <ecNumber evidence="19">2.7.11.1</ecNumber>
    </recommendedName>
</protein>
<evidence type="ECO:0000256" key="1">
    <source>
        <dbReference type="ARBA" id="ARBA00004251"/>
    </source>
</evidence>
<dbReference type="CDD" id="cd14066">
    <property type="entry name" value="STKc_IRAK"/>
    <property type="match status" value="1"/>
</dbReference>
<accession>A0AAW2K4J8</accession>
<dbReference type="PROSITE" id="PS50948">
    <property type="entry name" value="PAN"/>
    <property type="match status" value="1"/>
</dbReference>
<evidence type="ECO:0000259" key="25">
    <source>
        <dbReference type="PROSITE" id="PS50948"/>
    </source>
</evidence>
<evidence type="ECO:0000256" key="14">
    <source>
        <dbReference type="ARBA" id="ARBA00023157"/>
    </source>
</evidence>
<keyword evidence="6 21" id="KW-0812">Transmembrane</keyword>
<dbReference type="SUPFAM" id="SSF51110">
    <property type="entry name" value="alpha-D-mannose-specific plant lectins"/>
    <property type="match status" value="1"/>
</dbReference>
<evidence type="ECO:0000256" key="2">
    <source>
        <dbReference type="ARBA" id="ARBA00022475"/>
    </source>
</evidence>
<feature type="domain" description="Apple" evidence="25">
    <location>
        <begin position="340"/>
        <end position="423"/>
    </location>
</feature>
<evidence type="ECO:0000259" key="24">
    <source>
        <dbReference type="PROSITE" id="PS50927"/>
    </source>
</evidence>
<evidence type="ECO:0000256" key="16">
    <source>
        <dbReference type="ARBA" id="ARBA00023180"/>
    </source>
</evidence>
<dbReference type="PIRSF" id="PIRSF000641">
    <property type="entry name" value="SRK"/>
    <property type="match status" value="1"/>
</dbReference>
<dbReference type="EC" id="2.7.11.1" evidence="19"/>
<keyword evidence="16" id="KW-0325">Glycoprotein</keyword>
<comment type="subcellular location">
    <subcellularLocation>
        <location evidence="1">Cell membrane</location>
        <topology evidence="1">Single-pass type I membrane protein</topology>
    </subcellularLocation>
</comment>
<reference evidence="26" key="2">
    <citation type="journal article" date="2024" name="Plant">
        <title>Genomic evolution and insights into agronomic trait innovations of Sesamum species.</title>
        <authorList>
            <person name="Miao H."/>
            <person name="Wang L."/>
            <person name="Qu L."/>
            <person name="Liu H."/>
            <person name="Sun Y."/>
            <person name="Le M."/>
            <person name="Wang Q."/>
            <person name="Wei S."/>
            <person name="Zheng Y."/>
            <person name="Lin W."/>
            <person name="Duan Y."/>
            <person name="Cao H."/>
            <person name="Xiong S."/>
            <person name="Wang X."/>
            <person name="Wei L."/>
            <person name="Li C."/>
            <person name="Ma Q."/>
            <person name="Ju M."/>
            <person name="Zhao R."/>
            <person name="Li G."/>
            <person name="Mu C."/>
            <person name="Tian Q."/>
            <person name="Mei H."/>
            <person name="Zhang T."/>
            <person name="Gao T."/>
            <person name="Zhang H."/>
        </authorList>
    </citation>
    <scope>NUCLEOTIDE SEQUENCE</scope>
    <source>
        <strain evidence="26">G02</strain>
    </source>
</reference>
<dbReference type="PANTHER" id="PTHR27002">
    <property type="entry name" value="RECEPTOR-LIKE SERINE/THREONINE-PROTEIN KINASE SD1-8"/>
    <property type="match status" value="1"/>
</dbReference>
<feature type="domain" description="Protein kinase" evidence="23">
    <location>
        <begin position="500"/>
        <end position="782"/>
    </location>
</feature>
<keyword evidence="2" id="KW-1003">Cell membrane</keyword>
<dbReference type="SMART" id="SM00220">
    <property type="entry name" value="S_TKc"/>
    <property type="match status" value="1"/>
</dbReference>
<dbReference type="PROSITE" id="PS50011">
    <property type="entry name" value="PROTEIN_KINASE_DOM"/>
    <property type="match status" value="1"/>
</dbReference>
<dbReference type="PROSITE" id="PS50927">
    <property type="entry name" value="BULB_LECTIN"/>
    <property type="match status" value="1"/>
</dbReference>
<evidence type="ECO:0000256" key="21">
    <source>
        <dbReference type="SAM" id="Phobius"/>
    </source>
</evidence>
<evidence type="ECO:0000256" key="13">
    <source>
        <dbReference type="ARBA" id="ARBA00023136"/>
    </source>
</evidence>
<dbReference type="FunFam" id="2.90.10.10:FF:000009">
    <property type="entry name" value="Receptor-like serine/threonine-protein kinase SD1-8"/>
    <property type="match status" value="1"/>
</dbReference>
<evidence type="ECO:0000256" key="4">
    <source>
        <dbReference type="ARBA" id="ARBA00022553"/>
    </source>
</evidence>
<dbReference type="GO" id="GO:0005524">
    <property type="term" value="F:ATP binding"/>
    <property type="evidence" value="ECO:0007669"/>
    <property type="project" value="UniProtKB-KW"/>
</dbReference>
<evidence type="ECO:0000256" key="18">
    <source>
        <dbReference type="ARBA" id="ARBA00048679"/>
    </source>
</evidence>
<evidence type="ECO:0000256" key="9">
    <source>
        <dbReference type="ARBA" id="ARBA00022741"/>
    </source>
</evidence>
<dbReference type="GO" id="GO:0048544">
    <property type="term" value="P:recognition of pollen"/>
    <property type="evidence" value="ECO:0007669"/>
    <property type="project" value="InterPro"/>
</dbReference>
<dbReference type="Pfam" id="PF00954">
    <property type="entry name" value="S_locus_glycop"/>
    <property type="match status" value="1"/>
</dbReference>
<evidence type="ECO:0000256" key="7">
    <source>
        <dbReference type="ARBA" id="ARBA00022729"/>
    </source>
</evidence>
<evidence type="ECO:0000313" key="26">
    <source>
        <dbReference type="EMBL" id="KAL0301117.1"/>
    </source>
</evidence>
<dbReference type="InterPro" id="IPR011009">
    <property type="entry name" value="Kinase-like_dom_sf"/>
</dbReference>
<evidence type="ECO:0000259" key="23">
    <source>
        <dbReference type="PROSITE" id="PS50011"/>
    </source>
</evidence>
<feature type="domain" description="Bulb-type lectin" evidence="24">
    <location>
        <begin position="26"/>
        <end position="146"/>
    </location>
</feature>
<dbReference type="Pfam" id="PF01453">
    <property type="entry name" value="B_lectin"/>
    <property type="match status" value="1"/>
</dbReference>
<proteinExistence type="inferred from homology"/>
<keyword evidence="14" id="KW-1015">Disulfide bond</keyword>
<evidence type="ECO:0000256" key="10">
    <source>
        <dbReference type="ARBA" id="ARBA00022777"/>
    </source>
</evidence>
<dbReference type="SMART" id="SM00473">
    <property type="entry name" value="PAN_AP"/>
    <property type="match status" value="1"/>
</dbReference>
<evidence type="ECO:0000256" key="11">
    <source>
        <dbReference type="ARBA" id="ARBA00022840"/>
    </source>
</evidence>
<feature type="signal peptide" evidence="22">
    <location>
        <begin position="1"/>
        <end position="25"/>
    </location>
</feature>
<evidence type="ECO:0000256" key="6">
    <source>
        <dbReference type="ARBA" id="ARBA00022692"/>
    </source>
</evidence>
<dbReference type="GO" id="GO:0030246">
    <property type="term" value="F:carbohydrate binding"/>
    <property type="evidence" value="ECO:0007669"/>
    <property type="project" value="UniProtKB-KW"/>
</dbReference>
<feature type="transmembrane region" description="Helical" evidence="21">
    <location>
        <begin position="448"/>
        <end position="470"/>
    </location>
</feature>
<dbReference type="Gene3D" id="2.90.10.10">
    <property type="entry name" value="Bulb-type lectin domain"/>
    <property type="match status" value="1"/>
</dbReference>
<dbReference type="FunFam" id="3.30.200.20:FF:000330">
    <property type="entry name" value="G-type lectin S-receptor-like serine/threonine-protein kinase At4g03230"/>
    <property type="match status" value="1"/>
</dbReference>
<evidence type="ECO:0000256" key="3">
    <source>
        <dbReference type="ARBA" id="ARBA00022527"/>
    </source>
</evidence>
<dbReference type="InterPro" id="IPR024171">
    <property type="entry name" value="SRK-like_kinase"/>
</dbReference>
<comment type="catalytic activity">
    <reaction evidence="17 19">
        <text>L-threonyl-[protein] + ATP = O-phospho-L-threonyl-[protein] + ADP + H(+)</text>
        <dbReference type="Rhea" id="RHEA:46608"/>
        <dbReference type="Rhea" id="RHEA-COMP:11060"/>
        <dbReference type="Rhea" id="RHEA-COMP:11605"/>
        <dbReference type="ChEBI" id="CHEBI:15378"/>
        <dbReference type="ChEBI" id="CHEBI:30013"/>
        <dbReference type="ChEBI" id="CHEBI:30616"/>
        <dbReference type="ChEBI" id="CHEBI:61977"/>
        <dbReference type="ChEBI" id="CHEBI:456216"/>
        <dbReference type="EC" id="2.7.11.1"/>
    </reaction>
</comment>
<dbReference type="GO" id="GO:0005886">
    <property type="term" value="C:plasma membrane"/>
    <property type="evidence" value="ECO:0007669"/>
    <property type="project" value="UniProtKB-SubCell"/>
</dbReference>
<dbReference type="Pfam" id="PF07714">
    <property type="entry name" value="PK_Tyr_Ser-Thr"/>
    <property type="match status" value="1"/>
</dbReference>
<dbReference type="Gene3D" id="1.10.510.10">
    <property type="entry name" value="Transferase(Phosphotransferase) domain 1"/>
    <property type="match status" value="1"/>
</dbReference>
<evidence type="ECO:0000256" key="22">
    <source>
        <dbReference type="SAM" id="SignalP"/>
    </source>
</evidence>
<keyword evidence="12 21" id="KW-1133">Transmembrane helix</keyword>
<keyword evidence="4" id="KW-0597">Phosphoprotein</keyword>
<keyword evidence="13 21" id="KW-0472">Membrane</keyword>
<dbReference type="InterPro" id="IPR003609">
    <property type="entry name" value="Pan_app"/>
</dbReference>
<dbReference type="FunFam" id="1.10.510.10:FF:000060">
    <property type="entry name" value="G-type lectin S-receptor-like serine/threonine-protein kinase"/>
    <property type="match status" value="1"/>
</dbReference>
<evidence type="ECO:0000256" key="20">
    <source>
        <dbReference type="SAM" id="MobiDB-lite"/>
    </source>
</evidence>
<keyword evidence="9 19" id="KW-0547">Nucleotide-binding</keyword>
<comment type="caution">
    <text evidence="26">The sequence shown here is derived from an EMBL/GenBank/DDBJ whole genome shotgun (WGS) entry which is preliminary data.</text>
</comment>
<dbReference type="InterPro" id="IPR036426">
    <property type="entry name" value="Bulb-type_lectin_dom_sf"/>
</dbReference>
<evidence type="ECO:0000256" key="17">
    <source>
        <dbReference type="ARBA" id="ARBA00047899"/>
    </source>
</evidence>
<dbReference type="InterPro" id="IPR008271">
    <property type="entry name" value="Ser/Thr_kinase_AS"/>
</dbReference>
<keyword evidence="7 22" id="KW-0732">Signal</keyword>
<keyword evidence="10 19" id="KW-0418">Kinase</keyword>
<dbReference type="EMBL" id="JACGWJ010000030">
    <property type="protein sequence ID" value="KAL0301117.1"/>
    <property type="molecule type" value="Genomic_DNA"/>
</dbReference>
<evidence type="ECO:0000256" key="19">
    <source>
        <dbReference type="PIRNR" id="PIRNR000641"/>
    </source>
</evidence>
<keyword evidence="3 19" id="KW-0723">Serine/threonine-protein kinase</keyword>
<organism evidence="26">
    <name type="scientific">Sesamum radiatum</name>
    <name type="common">Black benniseed</name>
    <dbReference type="NCBI Taxonomy" id="300843"/>
    <lineage>
        <taxon>Eukaryota</taxon>
        <taxon>Viridiplantae</taxon>
        <taxon>Streptophyta</taxon>
        <taxon>Embryophyta</taxon>
        <taxon>Tracheophyta</taxon>
        <taxon>Spermatophyta</taxon>
        <taxon>Magnoliopsida</taxon>
        <taxon>eudicotyledons</taxon>
        <taxon>Gunneridae</taxon>
        <taxon>Pentapetalae</taxon>
        <taxon>asterids</taxon>
        <taxon>lamiids</taxon>
        <taxon>Lamiales</taxon>
        <taxon>Pedaliaceae</taxon>
        <taxon>Sesamum</taxon>
    </lineage>
</organism>
<evidence type="ECO:0000256" key="8">
    <source>
        <dbReference type="ARBA" id="ARBA00022734"/>
    </source>
</evidence>
<keyword evidence="8" id="KW-0430">Lectin</keyword>
<comment type="similarity">
    <text evidence="19">Belongs to the protein kinase superfamily. Ser/Thr protein kinase family.</text>
</comment>
<dbReference type="InterPro" id="IPR001245">
    <property type="entry name" value="Ser-Thr/Tyr_kinase_cat_dom"/>
</dbReference>
<dbReference type="InterPro" id="IPR000719">
    <property type="entry name" value="Prot_kinase_dom"/>
</dbReference>
<dbReference type="CDD" id="cd01098">
    <property type="entry name" value="PAN_AP_plant"/>
    <property type="match status" value="1"/>
</dbReference>
<dbReference type="PROSITE" id="PS00108">
    <property type="entry name" value="PROTEIN_KINASE_ST"/>
    <property type="match status" value="1"/>
</dbReference>
<gene>
    <name evidence="26" type="ORF">Sradi_6388500</name>
</gene>
<dbReference type="AlphaFoldDB" id="A0AAW2K4J8"/>
<keyword evidence="11 19" id="KW-0067">ATP-binding</keyword>
<comment type="catalytic activity">
    <reaction evidence="18 19">
        <text>L-seryl-[protein] + ATP = O-phospho-L-seryl-[protein] + ADP + H(+)</text>
        <dbReference type="Rhea" id="RHEA:17989"/>
        <dbReference type="Rhea" id="RHEA-COMP:9863"/>
        <dbReference type="Rhea" id="RHEA-COMP:11604"/>
        <dbReference type="ChEBI" id="CHEBI:15378"/>
        <dbReference type="ChEBI" id="CHEBI:29999"/>
        <dbReference type="ChEBI" id="CHEBI:30616"/>
        <dbReference type="ChEBI" id="CHEBI:83421"/>
        <dbReference type="ChEBI" id="CHEBI:456216"/>
        <dbReference type="EC" id="2.7.11.1"/>
    </reaction>
</comment>